<gene>
    <name evidence="1" type="ORF">HUJ06_010888</name>
</gene>
<dbReference type="Proteomes" id="UP000607653">
    <property type="component" value="Unassembled WGS sequence"/>
</dbReference>
<evidence type="ECO:0000313" key="1">
    <source>
        <dbReference type="EMBL" id="DAD32037.1"/>
    </source>
</evidence>
<comment type="caution">
    <text evidence="1">The sequence shown here is derived from an EMBL/GenBank/DDBJ whole genome shotgun (WGS) entry which is preliminary data.</text>
</comment>
<name>A0A822YHP7_NELNU</name>
<reference evidence="1 2" key="1">
    <citation type="journal article" date="2020" name="Mol. Biol. Evol.">
        <title>Distinct Expression and Methylation Patterns for Genes with Different Fates following a Single Whole-Genome Duplication in Flowering Plants.</title>
        <authorList>
            <person name="Shi T."/>
            <person name="Rahmani R.S."/>
            <person name="Gugger P.F."/>
            <person name="Wang M."/>
            <person name="Li H."/>
            <person name="Zhang Y."/>
            <person name="Li Z."/>
            <person name="Wang Q."/>
            <person name="Van de Peer Y."/>
            <person name="Marchal K."/>
            <person name="Chen J."/>
        </authorList>
    </citation>
    <scope>NUCLEOTIDE SEQUENCE [LARGE SCALE GENOMIC DNA]</scope>
    <source>
        <tissue evidence="1">Leaf</tissue>
    </source>
</reference>
<protein>
    <submittedName>
        <fullName evidence="1">Uncharacterized protein</fullName>
    </submittedName>
</protein>
<dbReference type="AlphaFoldDB" id="A0A822YHP7"/>
<evidence type="ECO:0000313" key="2">
    <source>
        <dbReference type="Proteomes" id="UP000607653"/>
    </source>
</evidence>
<organism evidence="1 2">
    <name type="scientific">Nelumbo nucifera</name>
    <name type="common">Sacred lotus</name>
    <dbReference type="NCBI Taxonomy" id="4432"/>
    <lineage>
        <taxon>Eukaryota</taxon>
        <taxon>Viridiplantae</taxon>
        <taxon>Streptophyta</taxon>
        <taxon>Embryophyta</taxon>
        <taxon>Tracheophyta</taxon>
        <taxon>Spermatophyta</taxon>
        <taxon>Magnoliopsida</taxon>
        <taxon>Proteales</taxon>
        <taxon>Nelumbonaceae</taxon>
        <taxon>Nelumbo</taxon>
    </lineage>
</organism>
<accession>A0A822YHP7</accession>
<dbReference type="EMBL" id="DUZY01000003">
    <property type="protein sequence ID" value="DAD32037.1"/>
    <property type="molecule type" value="Genomic_DNA"/>
</dbReference>
<keyword evidence="2" id="KW-1185">Reference proteome</keyword>
<sequence>MCSVIMVEHVQKWPAVVLGLFTMTSEDSTTFIFSGIQSLTGGGMDNMHFL</sequence>
<proteinExistence type="predicted"/>